<evidence type="ECO:0000259" key="1">
    <source>
        <dbReference type="Pfam" id="PF11716"/>
    </source>
</evidence>
<dbReference type="InterPro" id="IPR017518">
    <property type="entry name" value="CHP03084"/>
</dbReference>
<dbReference type="NCBIfam" id="TIGR03084">
    <property type="entry name" value="TIGR03084 family metal-binding protein"/>
    <property type="match status" value="1"/>
</dbReference>
<dbReference type="RefSeq" id="WP_310174909.1">
    <property type="nucleotide sequence ID" value="NZ_BAABHE010000002.1"/>
</dbReference>
<dbReference type="NCBIfam" id="TIGR03083">
    <property type="entry name" value="maleylpyruvate isomerase family mycothiol-dependent enzyme"/>
    <property type="match status" value="1"/>
</dbReference>
<keyword evidence="3" id="KW-1185">Reference proteome</keyword>
<name>A0ABU2B3A3_9MICC</name>
<gene>
    <name evidence="2" type="ORF">J2S62_002327</name>
</gene>
<dbReference type="Pfam" id="PF11716">
    <property type="entry name" value="MDMPI_N"/>
    <property type="match status" value="1"/>
</dbReference>
<dbReference type="InterPro" id="IPR034660">
    <property type="entry name" value="DinB/YfiT-like"/>
</dbReference>
<dbReference type="Proteomes" id="UP001183794">
    <property type="component" value="Unassembled WGS sequence"/>
</dbReference>
<reference evidence="2 3" key="1">
    <citation type="submission" date="2023-07" db="EMBL/GenBank/DDBJ databases">
        <title>Sequencing the genomes of 1000 actinobacteria strains.</title>
        <authorList>
            <person name="Klenk H.-P."/>
        </authorList>
    </citation>
    <scope>NUCLEOTIDE SEQUENCE [LARGE SCALE GENOMIC DNA]</scope>
    <source>
        <strain evidence="2 3">DSM 22966</strain>
    </source>
</reference>
<sequence length="270" mass="29778">MPPASDRIKAAVGRLRQESQILEDLVRDLPDAAWRTPTPAVGWTIAHQIAHLHWTDGAALAALREPDRFEEFQQQSSQSERFVDEAAEQRAQLEVAELFERWQSSRVALAEALEDADPQARFPWFGPSMKALSMVTARIMETWAHGQDVANALDASWPATDALHDIAHLGLATRGFAYRINNLEPPSTDMYVELTGPEGQVWTWGEPSAENSVRGSAWDFALLVTQRAELSELELEITGDDAAQWASIAQAFAGAPKSVVRARQAKAPDG</sequence>
<organism evidence="2 3">
    <name type="scientific">Enteractinococcus fodinae</name>
    <dbReference type="NCBI Taxonomy" id="684663"/>
    <lineage>
        <taxon>Bacteria</taxon>
        <taxon>Bacillati</taxon>
        <taxon>Actinomycetota</taxon>
        <taxon>Actinomycetes</taxon>
        <taxon>Micrococcales</taxon>
        <taxon>Micrococcaceae</taxon>
    </lineage>
</organism>
<evidence type="ECO:0000313" key="2">
    <source>
        <dbReference type="EMBL" id="MDR7348070.1"/>
    </source>
</evidence>
<feature type="domain" description="Mycothiol-dependent maleylpyruvate isomerase metal-binding" evidence="1">
    <location>
        <begin position="15"/>
        <end position="150"/>
    </location>
</feature>
<dbReference type="EMBL" id="JAVDYJ010000001">
    <property type="protein sequence ID" value="MDR7348070.1"/>
    <property type="molecule type" value="Genomic_DNA"/>
</dbReference>
<protein>
    <submittedName>
        <fullName evidence="2">Uncharacterized protein (TIGR03084 family)</fullName>
    </submittedName>
</protein>
<evidence type="ECO:0000313" key="3">
    <source>
        <dbReference type="Proteomes" id="UP001183794"/>
    </source>
</evidence>
<dbReference type="InterPro" id="IPR024344">
    <property type="entry name" value="MDMPI_metal-binding"/>
</dbReference>
<dbReference type="SUPFAM" id="SSF109854">
    <property type="entry name" value="DinB/YfiT-like putative metalloenzymes"/>
    <property type="match status" value="1"/>
</dbReference>
<comment type="caution">
    <text evidence="2">The sequence shown here is derived from an EMBL/GenBank/DDBJ whole genome shotgun (WGS) entry which is preliminary data.</text>
</comment>
<accession>A0ABU2B3A3</accession>
<dbReference type="InterPro" id="IPR017517">
    <property type="entry name" value="Maleyloyr_isom"/>
</dbReference>
<dbReference type="Gene3D" id="1.20.120.450">
    <property type="entry name" value="dinb family like domain"/>
    <property type="match status" value="1"/>
</dbReference>
<proteinExistence type="predicted"/>